<sequence>MLPSKTEEVTVTTYTPEGLHDYQELHKSITDDQKSHLEKGHQNVPTKVKMGEYTVSVVGSRGAEGKSETLTNLLTLDFNGASSAIGVLHAPTRPKGDSVSPQSIYEALTDPRNAANEAVAVAATEIAVSELGYGGRGAVISMMVALRVAHKLGRSKVEGLYVGQGQGSGPDLTALAGAFRENIAAFAPLGLDANTGAESDEHGRTTPKVQKVGNMSSNVLVEQLDKLIRDKAVTEEIFTTAMEEVANDSVALYGNAEDREGLRRYLAWLTRGFKEVAKGGKEWVDWREERKLNGVRVVDSQGVTAGEGTVETTKPAGTGKGTDVFVNGRAKSEEGEAARAETRERLRDVLGRHAGERAETEELIENANTAVAQALKKWHQLRDRTRNTAAELAALEQESAELQRTVADEREGEEGERLRELDRKSERLRAEIGGQATEMSAIATSAQGLYAPADEAVERMAGTKRRGSDRADETTFNDVYSANSVPNVPGARLMYHKRRKKEDLVEGESTRGYADEEARRALEAKKRAKKGG</sequence>
<reference evidence="3 4" key="1">
    <citation type="journal article" date="2014" name="Int. J. Syst. Evol. Microbiol.">
        <title>Complete genome sequence of Corynebacterium casei LMG S-19264T (=DSM 44701T), isolated from a smear-ripened cheese.</title>
        <authorList>
            <consortium name="US DOE Joint Genome Institute (JGI-PGF)"/>
            <person name="Walter F."/>
            <person name="Albersmeier A."/>
            <person name="Kalinowski J."/>
            <person name="Ruckert C."/>
        </authorList>
    </citation>
    <scope>NUCLEOTIDE SEQUENCE [LARGE SCALE GENOMIC DNA]</scope>
    <source>
        <strain evidence="3 4">NBRC 110095</strain>
    </source>
</reference>
<keyword evidence="4" id="KW-1185">Reference proteome</keyword>
<name>A0AA37WKU7_9GAMM</name>
<feature type="region of interest" description="Disordered" evidence="2">
    <location>
        <begin position="499"/>
        <end position="519"/>
    </location>
</feature>
<evidence type="ECO:0000256" key="2">
    <source>
        <dbReference type="SAM" id="MobiDB-lite"/>
    </source>
</evidence>
<evidence type="ECO:0000313" key="4">
    <source>
        <dbReference type="Proteomes" id="UP001156870"/>
    </source>
</evidence>
<organism evidence="3 4">
    <name type="scientific">Marinibactrum halimedae</name>
    <dbReference type="NCBI Taxonomy" id="1444977"/>
    <lineage>
        <taxon>Bacteria</taxon>
        <taxon>Pseudomonadati</taxon>
        <taxon>Pseudomonadota</taxon>
        <taxon>Gammaproteobacteria</taxon>
        <taxon>Cellvibrionales</taxon>
        <taxon>Cellvibrionaceae</taxon>
        <taxon>Marinibactrum</taxon>
    </lineage>
</organism>
<gene>
    <name evidence="3" type="ORF">GCM10007877_07230</name>
</gene>
<comment type="caution">
    <text evidence="3">The sequence shown here is derived from an EMBL/GenBank/DDBJ whole genome shotgun (WGS) entry which is preliminary data.</text>
</comment>
<evidence type="ECO:0000313" key="3">
    <source>
        <dbReference type="EMBL" id="GLS25009.1"/>
    </source>
</evidence>
<proteinExistence type="predicted"/>
<dbReference type="RefSeq" id="WP_232592642.1">
    <property type="nucleotide sequence ID" value="NZ_BSPD01000021.1"/>
</dbReference>
<dbReference type="EMBL" id="BSPD01000021">
    <property type="protein sequence ID" value="GLS25009.1"/>
    <property type="molecule type" value="Genomic_DNA"/>
</dbReference>
<protein>
    <submittedName>
        <fullName evidence="3">Uncharacterized protein</fullName>
    </submittedName>
</protein>
<feature type="coiled-coil region" evidence="1">
    <location>
        <begin position="357"/>
        <end position="412"/>
    </location>
</feature>
<dbReference type="AlphaFoldDB" id="A0AA37WKU7"/>
<evidence type="ECO:0000256" key="1">
    <source>
        <dbReference type="SAM" id="Coils"/>
    </source>
</evidence>
<accession>A0AA37WKU7</accession>
<keyword evidence="1" id="KW-0175">Coiled coil</keyword>
<dbReference type="Proteomes" id="UP001156870">
    <property type="component" value="Unassembled WGS sequence"/>
</dbReference>